<evidence type="ECO:0000256" key="1">
    <source>
        <dbReference type="ARBA" id="ARBA00004123"/>
    </source>
</evidence>
<reference evidence="5" key="1">
    <citation type="submission" date="2022-01" db="EMBL/GenBank/DDBJ databases">
        <authorList>
            <person name="King R."/>
        </authorList>
    </citation>
    <scope>NUCLEOTIDE SEQUENCE</scope>
</reference>
<dbReference type="GO" id="GO:0005634">
    <property type="term" value="C:nucleus"/>
    <property type="evidence" value="ECO:0007669"/>
    <property type="project" value="UniProtKB-SubCell"/>
</dbReference>
<dbReference type="GO" id="GO:0003723">
    <property type="term" value="F:RNA binding"/>
    <property type="evidence" value="ECO:0007669"/>
    <property type="project" value="TreeGrafter"/>
</dbReference>
<dbReference type="Gene3D" id="3.30.110.20">
    <property type="entry name" value="Alba-like domain"/>
    <property type="match status" value="1"/>
</dbReference>
<dbReference type="InterPro" id="IPR036882">
    <property type="entry name" value="Alba-like_dom_sf"/>
</dbReference>
<keyword evidence="3" id="KW-0539">Nucleus</keyword>
<name>A0A9N9QIJ0_9CUCU</name>
<proteinExistence type="inferred from homology"/>
<protein>
    <recommendedName>
        <fullName evidence="4">DNA/RNA-binding protein Alba-like domain-containing protein</fullName>
    </recommendedName>
</protein>
<organism evidence="5 6">
    <name type="scientific">Ceutorhynchus assimilis</name>
    <name type="common">cabbage seed weevil</name>
    <dbReference type="NCBI Taxonomy" id="467358"/>
    <lineage>
        <taxon>Eukaryota</taxon>
        <taxon>Metazoa</taxon>
        <taxon>Ecdysozoa</taxon>
        <taxon>Arthropoda</taxon>
        <taxon>Hexapoda</taxon>
        <taxon>Insecta</taxon>
        <taxon>Pterygota</taxon>
        <taxon>Neoptera</taxon>
        <taxon>Endopterygota</taxon>
        <taxon>Coleoptera</taxon>
        <taxon>Polyphaga</taxon>
        <taxon>Cucujiformia</taxon>
        <taxon>Curculionidae</taxon>
        <taxon>Ceutorhynchinae</taxon>
        <taxon>Ceutorhynchus</taxon>
    </lineage>
</organism>
<comment type="subcellular location">
    <subcellularLocation>
        <location evidence="1">Nucleus</location>
    </subcellularLocation>
</comment>
<comment type="similarity">
    <text evidence="2">Belongs to the histone-like Alba family.</text>
</comment>
<sequence length="168" mass="19427">MENYSKGKNVEKPLDRQDIPIPDISSNFLWIIVRGSSRMGKLLEDALNKFPDSKIVIWTGIGTSVGKAITCAEIMKKEYENKLHQITKICYRNVEEYWDPLLPELDQLIVKRRLPMVHICLSLNKLNEQELGYQAPADITLYKGPCSSNTQNIRDHHRNRSKMDITKK</sequence>
<dbReference type="PANTHER" id="PTHR13516">
    <property type="entry name" value="RIBONUCLEASE P SUBUNIT P25"/>
    <property type="match status" value="1"/>
</dbReference>
<dbReference type="Proteomes" id="UP001152799">
    <property type="component" value="Chromosome 1"/>
</dbReference>
<evidence type="ECO:0000259" key="4">
    <source>
        <dbReference type="Pfam" id="PF01918"/>
    </source>
</evidence>
<keyword evidence="6" id="KW-1185">Reference proteome</keyword>
<evidence type="ECO:0000256" key="3">
    <source>
        <dbReference type="ARBA" id="ARBA00023242"/>
    </source>
</evidence>
<evidence type="ECO:0000313" key="6">
    <source>
        <dbReference type="Proteomes" id="UP001152799"/>
    </source>
</evidence>
<dbReference type="Pfam" id="PF01918">
    <property type="entry name" value="Alba"/>
    <property type="match status" value="1"/>
</dbReference>
<evidence type="ECO:0000256" key="2">
    <source>
        <dbReference type="ARBA" id="ARBA00008018"/>
    </source>
</evidence>
<dbReference type="SUPFAM" id="SSF82704">
    <property type="entry name" value="AlbA-like"/>
    <property type="match status" value="1"/>
</dbReference>
<dbReference type="EMBL" id="OU892277">
    <property type="protein sequence ID" value="CAG9760030.1"/>
    <property type="molecule type" value="Genomic_DNA"/>
</dbReference>
<dbReference type="InterPro" id="IPR051958">
    <property type="entry name" value="Alba-like_NAB"/>
</dbReference>
<feature type="domain" description="DNA/RNA-binding protein Alba-like" evidence="4">
    <location>
        <begin position="30"/>
        <end position="91"/>
    </location>
</feature>
<gene>
    <name evidence="5" type="ORF">CEUTPL_LOCUS766</name>
</gene>
<dbReference type="OrthoDB" id="424402at2759"/>
<evidence type="ECO:0000313" key="5">
    <source>
        <dbReference type="EMBL" id="CAG9760030.1"/>
    </source>
</evidence>
<dbReference type="GO" id="GO:0000172">
    <property type="term" value="C:ribonuclease MRP complex"/>
    <property type="evidence" value="ECO:0007669"/>
    <property type="project" value="TreeGrafter"/>
</dbReference>
<dbReference type="GO" id="GO:0001682">
    <property type="term" value="P:tRNA 5'-leader removal"/>
    <property type="evidence" value="ECO:0007669"/>
    <property type="project" value="TreeGrafter"/>
</dbReference>
<accession>A0A9N9QIJ0</accession>
<dbReference type="AlphaFoldDB" id="A0A9N9QIJ0"/>
<dbReference type="PANTHER" id="PTHR13516:SF4">
    <property type="entry name" value="FI09323P"/>
    <property type="match status" value="1"/>
</dbReference>
<dbReference type="InterPro" id="IPR002775">
    <property type="entry name" value="DNA/RNA-bd_Alba-like"/>
</dbReference>